<gene>
    <name evidence="3" type="primary">ttcA</name>
    <name evidence="3" type="ORF">NPIL_523611</name>
</gene>
<dbReference type="Proteomes" id="UP000887013">
    <property type="component" value="Unassembled WGS sequence"/>
</dbReference>
<feature type="domain" description="tRNA(Ile)-lysidine/2-thiocytidine synthase N-terminal" evidence="2">
    <location>
        <begin position="738"/>
        <end position="906"/>
    </location>
</feature>
<comment type="caution">
    <text evidence="3">The sequence shown here is derived from an EMBL/GenBank/DDBJ whole genome shotgun (WGS) entry which is preliminary data.</text>
</comment>
<dbReference type="InterPro" id="IPR015421">
    <property type="entry name" value="PyrdxlP-dep_Trfase_major"/>
</dbReference>
<dbReference type="PANTHER" id="PTHR43686:SF1">
    <property type="entry name" value="AMINOTRAN_5 DOMAIN-CONTAINING PROTEIN"/>
    <property type="match status" value="1"/>
</dbReference>
<accession>A0A8X6PH46</accession>
<dbReference type="PANTHER" id="PTHR43686">
    <property type="entry name" value="SULFURTRANSFERASE-RELATED"/>
    <property type="match status" value="1"/>
</dbReference>
<name>A0A8X6PH46_NEPPI</name>
<reference evidence="3" key="1">
    <citation type="submission" date="2020-08" db="EMBL/GenBank/DDBJ databases">
        <title>Multicomponent nature underlies the extraordinary mechanical properties of spider dragline silk.</title>
        <authorList>
            <person name="Kono N."/>
            <person name="Nakamura H."/>
            <person name="Mori M."/>
            <person name="Yoshida Y."/>
            <person name="Ohtoshi R."/>
            <person name="Malay A.D."/>
            <person name="Moran D.A.P."/>
            <person name="Tomita M."/>
            <person name="Numata K."/>
            <person name="Arakawa K."/>
        </authorList>
    </citation>
    <scope>NUCLEOTIDE SEQUENCE</scope>
</reference>
<dbReference type="Pfam" id="PF00266">
    <property type="entry name" value="Aminotran_5"/>
    <property type="match status" value="1"/>
</dbReference>
<proteinExistence type="predicted"/>
<organism evidence="3 4">
    <name type="scientific">Nephila pilipes</name>
    <name type="common">Giant wood spider</name>
    <name type="synonym">Nephila maculata</name>
    <dbReference type="NCBI Taxonomy" id="299642"/>
    <lineage>
        <taxon>Eukaryota</taxon>
        <taxon>Metazoa</taxon>
        <taxon>Ecdysozoa</taxon>
        <taxon>Arthropoda</taxon>
        <taxon>Chelicerata</taxon>
        <taxon>Arachnida</taxon>
        <taxon>Araneae</taxon>
        <taxon>Araneomorphae</taxon>
        <taxon>Entelegynae</taxon>
        <taxon>Araneoidea</taxon>
        <taxon>Nephilidae</taxon>
        <taxon>Nephila</taxon>
    </lineage>
</organism>
<dbReference type="InterPro" id="IPR015424">
    <property type="entry name" value="PyrdxlP-dep_Trfase"/>
</dbReference>
<feature type="domain" description="Aminotransferase class V" evidence="1">
    <location>
        <begin position="76"/>
        <end position="437"/>
    </location>
</feature>
<protein>
    <submittedName>
        <fullName evidence="3">tRNA-cytidine(32) 2-sulfurtransferase</fullName>
    </submittedName>
</protein>
<dbReference type="Gene3D" id="3.40.640.10">
    <property type="entry name" value="Type I PLP-dependent aspartate aminotransferase-like (Major domain)"/>
    <property type="match status" value="1"/>
</dbReference>
<evidence type="ECO:0000313" key="3">
    <source>
        <dbReference type="EMBL" id="GFT70497.1"/>
    </source>
</evidence>
<dbReference type="SUPFAM" id="SSF52402">
    <property type="entry name" value="Adenine nucleotide alpha hydrolases-like"/>
    <property type="match status" value="1"/>
</dbReference>
<evidence type="ECO:0000259" key="1">
    <source>
        <dbReference type="Pfam" id="PF00266"/>
    </source>
</evidence>
<dbReference type="InterPro" id="IPR011063">
    <property type="entry name" value="TilS/TtcA_N"/>
</dbReference>
<sequence length="978" mass="110894">MDNLNGNRYKMESINVNHLKNSSNRRFYSLPEEYNQSLNSNDQVTQESAILFNEIYSHISSRGAKFAGPYGWRFVIYCDYAASGQSLNFIEDYIRDKVLPFYGNTHTTITATSLQSTYFRHEAKDIIRKAVNASEHDAVIFAGSGCTSAVSKLIHALNLKQSVVVFVGPFEHHSNLLPWREMNAKVIRIKEAINGLVDLQHLETELKKYSDLKFKLIGSFSAASNVTGILTDDKNISILLHKYGALSIWDYAAAAPYVRIDINPIVMGLNEGMAYKDAVFISPHKFVGGPDTPGILIAKKSLLQNPIPCEPGGGTIFFVSRETHRYLKDEEMREEGGTPSIIGAIRAGMAFQLKEAVGAEIIAKRDEQICEMVFNKWESIPELNILGSTSVKRLPIFSFVVHHFKSGLYLHHNFVCALLNDLFGIQTRSGCACAAPYALDLLGIDEPLALRFDELLAENKSLDRTHLRRKGEYSEREVLRPGFIRLTFPFFMSDDDINFILDAVALVAENGWKLLPQYNFNPETGEWKHKKHQVFLGRKWLGSISYKTGRFTVAEDYTENVKIMDQKELLEEATKIFQNSAMEASKKFTPDQQLIFDAESSDLRWFLLPSEAKQYIFDENVETKKAVFTVRNSFKDSHSNLINENNILHTVTFNSAQDVNCNFADSGSFFSEDIIPVNKTSNCCEMTCLLTKENVPVIRQENAMSNAQLCKWYSPSSIIFKPFLKAVGEFEMIKNGDKVLVCVSGGKDSLSLLHTLHQYQFYAKNQGVFFEIGAMTVDPKSPLYDPSPLKAYLKALNVPYFYEEQDIVSQAAKLDKCTSICSFCSRLKRGRIYACAHRQNYNVVALGQHLDDLAESFLMSVFHNGRLRTMKAHYTDKSSSLRIIRPFVFVREKDLRTFAEQKKLPVIPENCPACFEAPKERHRMKQLLATQEIQFPNLYLSLRTAMYPLMAINLTGVENRILGKNSLQNFEALKVDED</sequence>
<dbReference type="Gene3D" id="3.40.50.620">
    <property type="entry name" value="HUPs"/>
    <property type="match status" value="1"/>
</dbReference>
<keyword evidence="4" id="KW-1185">Reference proteome</keyword>
<dbReference type="CDD" id="cd24138">
    <property type="entry name" value="TtcA-like"/>
    <property type="match status" value="1"/>
</dbReference>
<dbReference type="OrthoDB" id="420046at2759"/>
<dbReference type="SUPFAM" id="SSF53383">
    <property type="entry name" value="PLP-dependent transferases"/>
    <property type="match status" value="1"/>
</dbReference>
<dbReference type="InterPro" id="IPR015422">
    <property type="entry name" value="PyrdxlP-dep_Trfase_small"/>
</dbReference>
<dbReference type="InterPro" id="IPR000192">
    <property type="entry name" value="Aminotrans_V_dom"/>
</dbReference>
<dbReference type="AlphaFoldDB" id="A0A8X6PH46"/>
<dbReference type="EMBL" id="BMAW01069764">
    <property type="protein sequence ID" value="GFT70497.1"/>
    <property type="molecule type" value="Genomic_DNA"/>
</dbReference>
<evidence type="ECO:0000313" key="4">
    <source>
        <dbReference type="Proteomes" id="UP000887013"/>
    </source>
</evidence>
<dbReference type="InterPro" id="IPR014729">
    <property type="entry name" value="Rossmann-like_a/b/a_fold"/>
</dbReference>
<dbReference type="Gene3D" id="3.90.1150.10">
    <property type="entry name" value="Aspartate Aminotransferase, domain 1"/>
    <property type="match status" value="1"/>
</dbReference>
<evidence type="ECO:0000259" key="2">
    <source>
        <dbReference type="Pfam" id="PF01171"/>
    </source>
</evidence>
<dbReference type="Pfam" id="PF01171">
    <property type="entry name" value="ATP_bind_3"/>
    <property type="match status" value="1"/>
</dbReference>